<accession>A0A6A6LIV0</accession>
<feature type="region of interest" description="Disordered" evidence="1">
    <location>
        <begin position="67"/>
        <end position="93"/>
    </location>
</feature>
<keyword evidence="3" id="KW-1185">Reference proteome</keyword>
<protein>
    <submittedName>
        <fullName evidence="2">Uncharacterized protein</fullName>
    </submittedName>
</protein>
<organism evidence="2 3">
    <name type="scientific">Hevea brasiliensis</name>
    <name type="common">Para rubber tree</name>
    <name type="synonym">Siphonia brasiliensis</name>
    <dbReference type="NCBI Taxonomy" id="3981"/>
    <lineage>
        <taxon>Eukaryota</taxon>
        <taxon>Viridiplantae</taxon>
        <taxon>Streptophyta</taxon>
        <taxon>Embryophyta</taxon>
        <taxon>Tracheophyta</taxon>
        <taxon>Spermatophyta</taxon>
        <taxon>Magnoliopsida</taxon>
        <taxon>eudicotyledons</taxon>
        <taxon>Gunneridae</taxon>
        <taxon>Pentapetalae</taxon>
        <taxon>rosids</taxon>
        <taxon>fabids</taxon>
        <taxon>Malpighiales</taxon>
        <taxon>Euphorbiaceae</taxon>
        <taxon>Crotonoideae</taxon>
        <taxon>Micrandreae</taxon>
        <taxon>Hevea</taxon>
    </lineage>
</organism>
<dbReference type="AlphaFoldDB" id="A0A6A6LIV0"/>
<reference evidence="2 3" key="1">
    <citation type="journal article" date="2020" name="Mol. Plant">
        <title>The Chromosome-Based Rubber Tree Genome Provides New Insights into Spurge Genome Evolution and Rubber Biosynthesis.</title>
        <authorList>
            <person name="Liu J."/>
            <person name="Shi C."/>
            <person name="Shi C.C."/>
            <person name="Li W."/>
            <person name="Zhang Q.J."/>
            <person name="Zhang Y."/>
            <person name="Li K."/>
            <person name="Lu H.F."/>
            <person name="Shi C."/>
            <person name="Zhu S.T."/>
            <person name="Xiao Z.Y."/>
            <person name="Nan H."/>
            <person name="Yue Y."/>
            <person name="Zhu X.G."/>
            <person name="Wu Y."/>
            <person name="Hong X.N."/>
            <person name="Fan G.Y."/>
            <person name="Tong Y."/>
            <person name="Zhang D."/>
            <person name="Mao C.L."/>
            <person name="Liu Y.L."/>
            <person name="Hao S.J."/>
            <person name="Liu W.Q."/>
            <person name="Lv M.Q."/>
            <person name="Zhang H.B."/>
            <person name="Liu Y."/>
            <person name="Hu-Tang G.R."/>
            <person name="Wang J.P."/>
            <person name="Wang J.H."/>
            <person name="Sun Y.H."/>
            <person name="Ni S.B."/>
            <person name="Chen W.B."/>
            <person name="Zhang X.C."/>
            <person name="Jiao Y.N."/>
            <person name="Eichler E.E."/>
            <person name="Li G.H."/>
            <person name="Liu X."/>
            <person name="Gao L.Z."/>
        </authorList>
    </citation>
    <scope>NUCLEOTIDE SEQUENCE [LARGE SCALE GENOMIC DNA]</scope>
    <source>
        <strain evidence="3">cv. GT1</strain>
        <tissue evidence="2">Leaf</tissue>
    </source>
</reference>
<sequence length="135" mass="15116">MLGAVVHGLFRYYWRVLGVTYRGGLRTLGFDSDVATMCQHAVVGRETDVDSNIDVVNDVQCEATINEHGASEENSDGSVRQNQKGRPKVTEERIRNEGIRASLRFEIVDTDSEYGDSDELHSNFDFEGIGKILDF</sequence>
<proteinExistence type="predicted"/>
<evidence type="ECO:0000313" key="2">
    <source>
        <dbReference type="EMBL" id="KAF2300023.1"/>
    </source>
</evidence>
<comment type="caution">
    <text evidence="2">The sequence shown here is derived from an EMBL/GenBank/DDBJ whole genome shotgun (WGS) entry which is preliminary data.</text>
</comment>
<name>A0A6A6LIV0_HEVBR</name>
<evidence type="ECO:0000313" key="3">
    <source>
        <dbReference type="Proteomes" id="UP000467840"/>
    </source>
</evidence>
<evidence type="ECO:0000256" key="1">
    <source>
        <dbReference type="SAM" id="MobiDB-lite"/>
    </source>
</evidence>
<dbReference type="Proteomes" id="UP000467840">
    <property type="component" value="Chromosome 4"/>
</dbReference>
<dbReference type="EMBL" id="JAAGAX010000010">
    <property type="protein sequence ID" value="KAF2300023.1"/>
    <property type="molecule type" value="Genomic_DNA"/>
</dbReference>
<gene>
    <name evidence="2" type="ORF">GH714_006829</name>
</gene>